<proteinExistence type="predicted"/>
<reference evidence="1 2" key="1">
    <citation type="submission" date="2024-09" db="EMBL/GenBank/DDBJ databases">
        <authorList>
            <person name="Sun Q."/>
            <person name="Mori K."/>
        </authorList>
    </citation>
    <scope>NUCLEOTIDE SEQUENCE [LARGE SCALE GENOMIC DNA]</scope>
    <source>
        <strain evidence="1 2">KCTC 23315</strain>
    </source>
</reference>
<keyword evidence="2" id="KW-1185">Reference proteome</keyword>
<dbReference type="InterPro" id="IPR014987">
    <property type="entry name" value="UPF_YfcL"/>
</dbReference>
<dbReference type="RefSeq" id="WP_377242283.1">
    <property type="nucleotide sequence ID" value="NZ_JBHLXP010000001.1"/>
</dbReference>
<name>A0ABV6BCX8_9GAMM</name>
<comment type="caution">
    <text evidence="1">The sequence shown here is derived from an EMBL/GenBank/DDBJ whole genome shotgun (WGS) entry which is preliminary data.</text>
</comment>
<dbReference type="Proteomes" id="UP001589813">
    <property type="component" value="Unassembled WGS sequence"/>
</dbReference>
<protein>
    <submittedName>
        <fullName evidence="1">YfcL family protein</fullName>
    </submittedName>
</protein>
<dbReference type="Pfam" id="PF08891">
    <property type="entry name" value="YfcL"/>
    <property type="match status" value="1"/>
</dbReference>
<dbReference type="EMBL" id="JBHLXP010000001">
    <property type="protein sequence ID" value="MFC0048264.1"/>
    <property type="molecule type" value="Genomic_DNA"/>
</dbReference>
<accession>A0ABV6BCX8</accession>
<organism evidence="1 2">
    <name type="scientific">Rheinheimera tilapiae</name>
    <dbReference type="NCBI Taxonomy" id="875043"/>
    <lineage>
        <taxon>Bacteria</taxon>
        <taxon>Pseudomonadati</taxon>
        <taxon>Pseudomonadota</taxon>
        <taxon>Gammaproteobacteria</taxon>
        <taxon>Chromatiales</taxon>
        <taxon>Chromatiaceae</taxon>
        <taxon>Rheinheimera</taxon>
    </lineage>
</organism>
<evidence type="ECO:0000313" key="1">
    <source>
        <dbReference type="EMBL" id="MFC0048264.1"/>
    </source>
</evidence>
<gene>
    <name evidence="1" type="ORF">ACFFJP_08185</name>
</gene>
<evidence type="ECO:0000313" key="2">
    <source>
        <dbReference type="Proteomes" id="UP001589813"/>
    </source>
</evidence>
<sequence length="90" mass="9777">MQQTLDFISRCAVFFDGAVATASDDELFAQGYLRGHVDLAVGRLQLDEQPFSVEQIVQAVDASLHSAIVGGELNDADAALVQQIWRQLSV</sequence>